<reference evidence="2" key="1">
    <citation type="submission" date="2018-05" db="EMBL/GenBank/DDBJ databases">
        <title>Draft genome of Mucuna pruriens seed.</title>
        <authorList>
            <person name="Nnadi N.E."/>
            <person name="Vos R."/>
            <person name="Hasami M.H."/>
            <person name="Devisetty U.K."/>
            <person name="Aguiy J.C."/>
        </authorList>
    </citation>
    <scope>NUCLEOTIDE SEQUENCE [LARGE SCALE GENOMIC DNA]</scope>
    <source>
        <strain evidence="2">JCA_2017</strain>
    </source>
</reference>
<proteinExistence type="predicted"/>
<protein>
    <submittedName>
        <fullName evidence="2">Uncharacterized protein</fullName>
    </submittedName>
</protein>
<feature type="non-terminal residue" evidence="2">
    <location>
        <position position="1"/>
    </location>
</feature>
<feature type="compositionally biased region" description="Basic and acidic residues" evidence="1">
    <location>
        <begin position="26"/>
        <end position="37"/>
    </location>
</feature>
<evidence type="ECO:0000256" key="1">
    <source>
        <dbReference type="SAM" id="MobiDB-lite"/>
    </source>
</evidence>
<evidence type="ECO:0000313" key="2">
    <source>
        <dbReference type="EMBL" id="RDY07227.1"/>
    </source>
</evidence>
<name>A0A371HWQ8_MUCPR</name>
<evidence type="ECO:0000313" key="3">
    <source>
        <dbReference type="Proteomes" id="UP000257109"/>
    </source>
</evidence>
<dbReference type="AlphaFoldDB" id="A0A371HWQ8"/>
<organism evidence="2 3">
    <name type="scientific">Mucuna pruriens</name>
    <name type="common">Velvet bean</name>
    <name type="synonym">Dolichos pruriens</name>
    <dbReference type="NCBI Taxonomy" id="157652"/>
    <lineage>
        <taxon>Eukaryota</taxon>
        <taxon>Viridiplantae</taxon>
        <taxon>Streptophyta</taxon>
        <taxon>Embryophyta</taxon>
        <taxon>Tracheophyta</taxon>
        <taxon>Spermatophyta</taxon>
        <taxon>Magnoliopsida</taxon>
        <taxon>eudicotyledons</taxon>
        <taxon>Gunneridae</taxon>
        <taxon>Pentapetalae</taxon>
        <taxon>rosids</taxon>
        <taxon>fabids</taxon>
        <taxon>Fabales</taxon>
        <taxon>Fabaceae</taxon>
        <taxon>Papilionoideae</taxon>
        <taxon>50 kb inversion clade</taxon>
        <taxon>NPAAA clade</taxon>
        <taxon>indigoferoid/millettioid clade</taxon>
        <taxon>Phaseoleae</taxon>
        <taxon>Mucuna</taxon>
    </lineage>
</organism>
<comment type="caution">
    <text evidence="2">The sequence shown here is derived from an EMBL/GenBank/DDBJ whole genome shotgun (WGS) entry which is preliminary data.</text>
</comment>
<keyword evidence="3" id="KW-1185">Reference proteome</keyword>
<dbReference type="EMBL" id="QJKJ01001519">
    <property type="protein sequence ID" value="RDY07227.1"/>
    <property type="molecule type" value="Genomic_DNA"/>
</dbReference>
<accession>A0A371HWQ8</accession>
<sequence>MTDTLRTYFSIAEELSKRDWPPRWPDYRKPSTCEDVNRPTSKNLPRKRKMGSLRRLWELEQAREVRQKVHQFLKQETNSAVKLLIKTLAFVSNVNQYLSHVEQVQRIE</sequence>
<gene>
    <name evidence="2" type="ORF">CR513_08689</name>
</gene>
<feature type="region of interest" description="Disordered" evidence="1">
    <location>
        <begin position="26"/>
        <end position="47"/>
    </location>
</feature>
<dbReference type="Proteomes" id="UP000257109">
    <property type="component" value="Unassembled WGS sequence"/>
</dbReference>